<feature type="transmembrane region" description="Helical" evidence="1">
    <location>
        <begin position="272"/>
        <end position="294"/>
    </location>
</feature>
<accession>A0ABM7S5B6</accession>
<dbReference type="RefSeq" id="WP_221257779.1">
    <property type="nucleotide sequence ID" value="NZ_AP024749.1"/>
</dbReference>
<evidence type="ECO:0008006" key="4">
    <source>
        <dbReference type="Google" id="ProtNLM"/>
    </source>
</evidence>
<feature type="transmembrane region" description="Helical" evidence="1">
    <location>
        <begin position="47"/>
        <end position="66"/>
    </location>
</feature>
<evidence type="ECO:0000313" key="3">
    <source>
        <dbReference type="Proteomes" id="UP000825258"/>
    </source>
</evidence>
<feature type="transmembrane region" description="Helical" evidence="1">
    <location>
        <begin position="108"/>
        <end position="128"/>
    </location>
</feature>
<protein>
    <recommendedName>
        <fullName evidence="4">ABC transporter permease</fullName>
    </recommendedName>
</protein>
<keyword evidence="1" id="KW-0472">Membrane</keyword>
<organism evidence="2 3">
    <name type="scientific">Flavobacterium okayamense</name>
    <dbReference type="NCBI Taxonomy" id="2830782"/>
    <lineage>
        <taxon>Bacteria</taxon>
        <taxon>Pseudomonadati</taxon>
        <taxon>Bacteroidota</taxon>
        <taxon>Flavobacteriia</taxon>
        <taxon>Flavobacteriales</taxon>
        <taxon>Flavobacteriaceae</taxon>
        <taxon>Flavobacterium</taxon>
    </lineage>
</organism>
<dbReference type="Proteomes" id="UP000825258">
    <property type="component" value="Chromosome"/>
</dbReference>
<keyword evidence="3" id="KW-1185">Reference proteome</keyword>
<sequence length="304" mass="35732">MKNYFYLQYKIINRSFVEFGIPVIIGYLIILGGFFIGSEKLFQKVDYAYLIYIVLYAGFTLQLSNFDRNRFLQSCFSQEKYFKLRLIENYALAFPFVLYLIYKQNYLVISFILVLAAILSFIKFDAVFQKTIPTPFSKKPFEFAIGFRKTFYVFAIVFFVLIKAIDVSNLNLGIFSIVACFAIIFSYYSFPENSYYVWNFSLTPKEFLWNKIRVSLQYSSYLVVPFVSILCFFFFKEFESILIFTFLGYLFTIAGVLAKYSAYPEKMNVVQGVFLAFSLYFPPLLVVVIPIFYFQAIKNLKIIL</sequence>
<feature type="transmembrane region" description="Helical" evidence="1">
    <location>
        <begin position="241"/>
        <end position="260"/>
    </location>
</feature>
<reference evidence="2 3" key="1">
    <citation type="submission" date="2021-06" db="EMBL/GenBank/DDBJ databases">
        <title>Whole genome sequences of Flavobacterium sp. KK2020170 and assembly.</title>
        <authorList>
            <person name="Kitahara K."/>
            <person name="Miyoshi S."/>
            <person name="Uesaka K."/>
        </authorList>
    </citation>
    <scope>NUCLEOTIDE SEQUENCE [LARGE SCALE GENOMIC DNA]</scope>
    <source>
        <strain evidence="2 3">KK2020170</strain>
    </source>
</reference>
<keyword evidence="1" id="KW-1133">Transmembrane helix</keyword>
<evidence type="ECO:0000256" key="1">
    <source>
        <dbReference type="SAM" id="Phobius"/>
    </source>
</evidence>
<proteinExistence type="predicted"/>
<keyword evidence="1" id="KW-0812">Transmembrane</keyword>
<feature type="transmembrane region" description="Helical" evidence="1">
    <location>
        <begin position="149"/>
        <end position="165"/>
    </location>
</feature>
<name>A0ABM7S5B6_9FLAO</name>
<feature type="transmembrane region" description="Helical" evidence="1">
    <location>
        <begin position="218"/>
        <end position="235"/>
    </location>
</feature>
<gene>
    <name evidence="2" type="ORF">KK2020170_15320</name>
</gene>
<feature type="transmembrane region" description="Helical" evidence="1">
    <location>
        <begin position="16"/>
        <end position="35"/>
    </location>
</feature>
<feature type="transmembrane region" description="Helical" evidence="1">
    <location>
        <begin position="171"/>
        <end position="190"/>
    </location>
</feature>
<evidence type="ECO:0000313" key="2">
    <source>
        <dbReference type="EMBL" id="BCY28664.1"/>
    </source>
</evidence>
<dbReference type="EMBL" id="AP024749">
    <property type="protein sequence ID" value="BCY28664.1"/>
    <property type="molecule type" value="Genomic_DNA"/>
</dbReference>